<dbReference type="GeneID" id="70133117"/>
<comment type="similarity">
    <text evidence="1">Belongs to the glycosyltransferase group 1 family. Glycosyltransferase 4 subfamily.</text>
</comment>
<keyword evidence="6" id="KW-1185">Reference proteome</keyword>
<dbReference type="Proteomes" id="UP000758603">
    <property type="component" value="Unassembled WGS sequence"/>
</dbReference>
<dbReference type="PANTHER" id="PTHR47779">
    <property type="entry name" value="SYNTHASE (CCG-9), PUTATIVE (AFU_ORTHOLOGUE AFUA_3G12100)-RELATED"/>
    <property type="match status" value="1"/>
</dbReference>
<feature type="non-terminal residue" evidence="5">
    <location>
        <position position="1"/>
    </location>
</feature>
<reference evidence="5" key="1">
    <citation type="journal article" date="2021" name="Nat. Commun.">
        <title>Genetic determinants of endophytism in the Arabidopsis root mycobiome.</title>
        <authorList>
            <person name="Mesny F."/>
            <person name="Miyauchi S."/>
            <person name="Thiergart T."/>
            <person name="Pickel B."/>
            <person name="Atanasova L."/>
            <person name="Karlsson M."/>
            <person name="Huettel B."/>
            <person name="Barry K.W."/>
            <person name="Haridas S."/>
            <person name="Chen C."/>
            <person name="Bauer D."/>
            <person name="Andreopoulos W."/>
            <person name="Pangilinan J."/>
            <person name="LaButti K."/>
            <person name="Riley R."/>
            <person name="Lipzen A."/>
            <person name="Clum A."/>
            <person name="Drula E."/>
            <person name="Henrissat B."/>
            <person name="Kohler A."/>
            <person name="Grigoriev I.V."/>
            <person name="Martin F.M."/>
            <person name="Hacquard S."/>
        </authorList>
    </citation>
    <scope>NUCLEOTIDE SEQUENCE</scope>
    <source>
        <strain evidence="5">MPI-SDFR-AT-0073</strain>
    </source>
</reference>
<accession>A0A9P8UCD2</accession>
<dbReference type="GO" id="GO:0016757">
    <property type="term" value="F:glycosyltransferase activity"/>
    <property type="evidence" value="ECO:0007669"/>
    <property type="project" value="UniProtKB-KW"/>
</dbReference>
<dbReference type="AlphaFoldDB" id="A0A9P8UCD2"/>
<evidence type="ECO:0000256" key="2">
    <source>
        <dbReference type="ARBA" id="ARBA00022676"/>
    </source>
</evidence>
<dbReference type="InterPro" id="IPR049438">
    <property type="entry name" value="TreT_GT1"/>
</dbReference>
<proteinExistence type="inferred from homology"/>
<dbReference type="EMBL" id="JAGPXC010000011">
    <property type="protein sequence ID" value="KAH6645637.1"/>
    <property type="molecule type" value="Genomic_DNA"/>
</dbReference>
<organism evidence="5 6">
    <name type="scientific">Truncatella angustata</name>
    <dbReference type="NCBI Taxonomy" id="152316"/>
    <lineage>
        <taxon>Eukaryota</taxon>
        <taxon>Fungi</taxon>
        <taxon>Dikarya</taxon>
        <taxon>Ascomycota</taxon>
        <taxon>Pezizomycotina</taxon>
        <taxon>Sordariomycetes</taxon>
        <taxon>Xylariomycetidae</taxon>
        <taxon>Amphisphaeriales</taxon>
        <taxon>Sporocadaceae</taxon>
        <taxon>Truncatella</taxon>
    </lineage>
</organism>
<dbReference type="InterPro" id="IPR052078">
    <property type="entry name" value="Trehalose_Metab_GTase"/>
</dbReference>
<evidence type="ECO:0000256" key="3">
    <source>
        <dbReference type="ARBA" id="ARBA00022679"/>
    </source>
</evidence>
<dbReference type="RefSeq" id="XP_045952151.1">
    <property type="nucleotide sequence ID" value="XM_046104226.1"/>
</dbReference>
<keyword evidence="2" id="KW-0328">Glycosyltransferase</keyword>
<name>A0A9P8UCD2_9PEZI</name>
<evidence type="ECO:0000313" key="6">
    <source>
        <dbReference type="Proteomes" id="UP000758603"/>
    </source>
</evidence>
<sequence length="540" mass="61320">MHSVSTLWQFLCSYIMIIRHFGPHYIPRLQVDSQCTVQVDIGSKAHLCTAQDHELTVGENTWKSMIHFAVQLKEKNTRAAFFSSSPQFGSVARMRHALVRFSKLLGVDLAWYAPKPQPWVSKIRKKMRSILEGVANADLQISNEEYNELQGWIIENARRYWLPRNGPLRPVREGGAHVIVIDDFEMSGLVPIIKSLSPDRPVIYRSHTEIRFDLVAQAGSPQAEIWKVLWGDVCQADIFVSHPMRMFAPCDIPQKTLAYMPATTDWLDGLNKPLDSWYKSFYIHQYNLQCETREMNGLDYPKRKYILQISPFSPSEGIDTVLRSYSEFHKLLDLAQLPDKPQLVIAEHPSLDGPFGDLNYGQMLEQIQMRFPHLADDISVMQLDGSDQLLNTLISSAHVVLQLSTSGGFETKVLESLHAGRPVITIPSGEIPFHLRDKENGFLVEPGNYCAVAQHLLTLFTKPQAWAKMSHAARTGVTDETSTPGNALSWYYLFTKLTGTGGLGSLQDAFKGHQKWVNDMAREEAEYPYREGENRLPRSY</sequence>
<evidence type="ECO:0000259" key="4">
    <source>
        <dbReference type="Pfam" id="PF21269"/>
    </source>
</evidence>
<comment type="caution">
    <text evidence="5">The sequence shown here is derived from an EMBL/GenBank/DDBJ whole genome shotgun (WGS) entry which is preliminary data.</text>
</comment>
<feature type="domain" description="Trehalose synthase N-terminal" evidence="4">
    <location>
        <begin position="82"/>
        <end position="244"/>
    </location>
</feature>
<evidence type="ECO:0000313" key="5">
    <source>
        <dbReference type="EMBL" id="KAH6645637.1"/>
    </source>
</evidence>
<dbReference type="OrthoDB" id="937291at2759"/>
<dbReference type="PANTHER" id="PTHR47779:SF1">
    <property type="entry name" value="SYNTHASE (CCG-9), PUTATIVE (AFU_ORTHOLOGUE AFUA_3G12100)-RELATED"/>
    <property type="match status" value="1"/>
</dbReference>
<dbReference type="Pfam" id="PF21269">
    <property type="entry name" value="TreT_GT1"/>
    <property type="match status" value="1"/>
</dbReference>
<dbReference type="Pfam" id="PF13692">
    <property type="entry name" value="Glyco_trans_1_4"/>
    <property type="match status" value="1"/>
</dbReference>
<keyword evidence="3" id="KW-0808">Transferase</keyword>
<dbReference type="SUPFAM" id="SSF53756">
    <property type="entry name" value="UDP-Glycosyltransferase/glycogen phosphorylase"/>
    <property type="match status" value="1"/>
</dbReference>
<dbReference type="Gene3D" id="3.40.50.2000">
    <property type="entry name" value="Glycogen Phosphorylase B"/>
    <property type="match status" value="2"/>
</dbReference>
<gene>
    <name evidence="5" type="ORF">BKA67DRAFT_585919</name>
</gene>
<protein>
    <submittedName>
        <fullName evidence="5">Glycosyltransferase family 4 protein</fullName>
    </submittedName>
</protein>
<evidence type="ECO:0000256" key="1">
    <source>
        <dbReference type="ARBA" id="ARBA00009481"/>
    </source>
</evidence>